<evidence type="ECO:0008006" key="4">
    <source>
        <dbReference type="Google" id="ProtNLM"/>
    </source>
</evidence>
<dbReference type="EMBL" id="JADKYB010000016">
    <property type="protein sequence ID" value="MBM9508140.1"/>
    <property type="molecule type" value="Genomic_DNA"/>
</dbReference>
<protein>
    <recommendedName>
        <fullName evidence="4">Hemerythrin-like domain-containing protein</fullName>
    </recommendedName>
</protein>
<comment type="caution">
    <text evidence="2">The sequence shown here is derived from an EMBL/GenBank/DDBJ whole genome shotgun (WGS) entry which is preliminary data.</text>
</comment>
<feature type="compositionally biased region" description="Polar residues" evidence="1">
    <location>
        <begin position="1"/>
        <end position="13"/>
    </location>
</feature>
<accession>A0ABS2TXS1</accession>
<keyword evidence="3" id="KW-1185">Reference proteome</keyword>
<proteinExistence type="predicted"/>
<evidence type="ECO:0000313" key="2">
    <source>
        <dbReference type="EMBL" id="MBM9508140.1"/>
    </source>
</evidence>
<dbReference type="RefSeq" id="WP_205360009.1">
    <property type="nucleotide sequence ID" value="NZ_JADKYB010000016.1"/>
</dbReference>
<sequence length="183" mass="19859">MSGTREPGTGSQSPPDPARAHAGRLQHVFHRPGHKAPDRAGGPPEGLAASLVTSGGLLLAMVEDVRMREANRPEDLRLLADALARHNAAKEATVLKVLDRHHAAQTVVTRDRQEGTLLQGILDRALIGRHPSDTHTLTVDGALAQMYQYLFHERRDLVPALQRTIPAEESESLAAAFEAIDNE</sequence>
<evidence type="ECO:0000256" key="1">
    <source>
        <dbReference type="SAM" id="MobiDB-lite"/>
    </source>
</evidence>
<feature type="region of interest" description="Disordered" evidence="1">
    <location>
        <begin position="1"/>
        <end position="22"/>
    </location>
</feature>
<organism evidence="2 3">
    <name type="scientific">Actinacidiphila acididurans</name>
    <dbReference type="NCBI Taxonomy" id="2784346"/>
    <lineage>
        <taxon>Bacteria</taxon>
        <taxon>Bacillati</taxon>
        <taxon>Actinomycetota</taxon>
        <taxon>Actinomycetes</taxon>
        <taxon>Kitasatosporales</taxon>
        <taxon>Streptomycetaceae</taxon>
        <taxon>Actinacidiphila</taxon>
    </lineage>
</organism>
<dbReference type="Proteomes" id="UP000749040">
    <property type="component" value="Unassembled WGS sequence"/>
</dbReference>
<gene>
    <name evidence="2" type="ORF">ITX44_27020</name>
</gene>
<evidence type="ECO:0000313" key="3">
    <source>
        <dbReference type="Proteomes" id="UP000749040"/>
    </source>
</evidence>
<name>A0ABS2TXS1_9ACTN</name>
<reference evidence="2 3" key="1">
    <citation type="submission" date="2021-01" db="EMBL/GenBank/DDBJ databases">
        <title>Streptomyces acididurans sp. nov., isolated from a peat swamp forest soil.</title>
        <authorList>
            <person name="Chantavorakit T."/>
            <person name="Duangmal K."/>
        </authorList>
    </citation>
    <scope>NUCLEOTIDE SEQUENCE [LARGE SCALE GENOMIC DNA]</scope>
    <source>
        <strain evidence="2 3">KK5PA1</strain>
    </source>
</reference>